<dbReference type="KEGG" id="vna:PN96_04570"/>
<sequence length="96" mass="11244">MYDAHFIRKWHISKKRLLLNTAPFVIKITADGQDDLICFALSSSELIQVNKTFIVSPQEKRCFRFPLFFCQNKCGVEVEEVQIIGNYRIGASHYWM</sequence>
<reference evidence="1 2" key="1">
    <citation type="submission" date="2016-07" db="EMBL/GenBank/DDBJ databases">
        <title>Developing Vibrio natriegens as a novel, fast-growing host for biotechnology.</title>
        <authorList>
            <person name="Weinstock M.T."/>
            <person name="Hesek E.D."/>
            <person name="Wilson C.M."/>
            <person name="Gibson D.G."/>
        </authorList>
    </citation>
    <scope>NUCLEOTIDE SEQUENCE [LARGE SCALE GENOMIC DNA]</scope>
    <source>
        <strain evidence="1 2">ATCC 14048</strain>
    </source>
</reference>
<evidence type="ECO:0000313" key="2">
    <source>
        <dbReference type="Proteomes" id="UP000092741"/>
    </source>
</evidence>
<evidence type="ECO:0000313" key="1">
    <source>
        <dbReference type="EMBL" id="ANQ12855.1"/>
    </source>
</evidence>
<dbReference type="AlphaFoldDB" id="A0AAN0Y2P9"/>
<keyword evidence="2" id="KW-1185">Reference proteome</keyword>
<organism evidence="1 2">
    <name type="scientific">Vibrio natriegens NBRC 15636 = ATCC 14048 = DSM 759</name>
    <dbReference type="NCBI Taxonomy" id="1219067"/>
    <lineage>
        <taxon>Bacteria</taxon>
        <taxon>Pseudomonadati</taxon>
        <taxon>Pseudomonadota</taxon>
        <taxon>Gammaproteobacteria</taxon>
        <taxon>Vibrionales</taxon>
        <taxon>Vibrionaceae</taxon>
        <taxon>Vibrio</taxon>
    </lineage>
</organism>
<name>A0AAN0Y2P9_VIBNA</name>
<dbReference type="EMBL" id="CP016345">
    <property type="protein sequence ID" value="ANQ12855.1"/>
    <property type="molecule type" value="Genomic_DNA"/>
</dbReference>
<accession>A0AAN0Y2P9</accession>
<protein>
    <submittedName>
        <fullName evidence="1">Uncharacterized protein</fullName>
    </submittedName>
</protein>
<proteinExistence type="predicted"/>
<dbReference type="Proteomes" id="UP000092741">
    <property type="component" value="Chromosome 1"/>
</dbReference>
<gene>
    <name evidence="1" type="ORF">BA890_08760</name>
</gene>